<proteinExistence type="predicted"/>
<evidence type="ECO:0000313" key="3">
    <source>
        <dbReference type="EMBL" id="EHQ25504.1"/>
    </source>
</evidence>
<keyword evidence="1" id="KW-0812">Transmembrane</keyword>
<dbReference type="GO" id="GO:0000155">
    <property type="term" value="F:phosphorelay sensor kinase activity"/>
    <property type="evidence" value="ECO:0007669"/>
    <property type="project" value="InterPro"/>
</dbReference>
<dbReference type="OrthoDB" id="9792992at2"/>
<sequence length="359" mass="41855">MKATHFKIDRKYFWVELSFLLFLSFGVSLISDLEYSTYEQHDITRFAEDIGYRLITGSFSLLTYAIYYLAFLKRYVFGRKVVGIILCSVGFVIIDQLIYKFPTNWVIIHTDLVSNSLKKRAVVDLLRPHIIFMFNYRVIRSIIPLIGLAFLIRSLTQEREMKELKEQQLVSELNYLKAQLHPHFFFNTINNIYALALKQSVQTAPMIARLGEMMRYILYEADQPTVPLSRELTFLSDYIAVEKIRHQAHIDIQFDVQGIRSDYRMEPLLLLPFIENAFKHGLEEETKNGFVHIVICQTDQDLTLQVSNSVPQPVKKTGVSGIGIQNVRKRLDILYPDKYQLDINETPKLYEVNLILTNP</sequence>
<dbReference type="GO" id="GO:0016020">
    <property type="term" value="C:membrane"/>
    <property type="evidence" value="ECO:0007669"/>
    <property type="project" value="InterPro"/>
</dbReference>
<name>H1YHH0_9SPHI</name>
<feature type="transmembrane region" description="Helical" evidence="1">
    <location>
        <begin position="81"/>
        <end position="99"/>
    </location>
</feature>
<evidence type="ECO:0000313" key="4">
    <source>
        <dbReference type="Proteomes" id="UP000002774"/>
    </source>
</evidence>
<feature type="transmembrane region" description="Helical" evidence="1">
    <location>
        <begin position="130"/>
        <end position="152"/>
    </location>
</feature>
<dbReference type="InterPro" id="IPR010559">
    <property type="entry name" value="Sig_transdc_His_kin_internal"/>
</dbReference>
<keyword evidence="3" id="KW-0418">Kinase</keyword>
<feature type="transmembrane region" description="Helical" evidence="1">
    <location>
        <begin position="50"/>
        <end position="69"/>
    </location>
</feature>
<dbReference type="PANTHER" id="PTHR34220:SF7">
    <property type="entry name" value="SENSOR HISTIDINE KINASE YPDA"/>
    <property type="match status" value="1"/>
</dbReference>
<keyword evidence="1" id="KW-0472">Membrane</keyword>
<organism evidence="3 4">
    <name type="scientific">Mucilaginibacter paludis DSM 18603</name>
    <dbReference type="NCBI Taxonomy" id="714943"/>
    <lineage>
        <taxon>Bacteria</taxon>
        <taxon>Pseudomonadati</taxon>
        <taxon>Bacteroidota</taxon>
        <taxon>Sphingobacteriia</taxon>
        <taxon>Sphingobacteriales</taxon>
        <taxon>Sphingobacteriaceae</taxon>
        <taxon>Mucilaginibacter</taxon>
    </lineage>
</organism>
<dbReference type="Gene3D" id="3.30.565.10">
    <property type="entry name" value="Histidine kinase-like ATPase, C-terminal domain"/>
    <property type="match status" value="1"/>
</dbReference>
<dbReference type="InterPro" id="IPR050640">
    <property type="entry name" value="Bact_2-comp_sensor_kinase"/>
</dbReference>
<keyword evidence="4" id="KW-1185">Reference proteome</keyword>
<dbReference type="HOGENOM" id="CLU_020473_1_0_10"/>
<accession>H1YHH0</accession>
<feature type="transmembrane region" description="Helical" evidence="1">
    <location>
        <begin position="12"/>
        <end position="30"/>
    </location>
</feature>
<feature type="domain" description="Signal transduction histidine kinase internal region" evidence="2">
    <location>
        <begin position="172"/>
        <end position="248"/>
    </location>
</feature>
<protein>
    <submittedName>
        <fullName evidence="3">Signal transduction histidine kinase</fullName>
    </submittedName>
</protein>
<dbReference type="AlphaFoldDB" id="H1YHH0"/>
<dbReference type="Proteomes" id="UP000002774">
    <property type="component" value="Chromosome"/>
</dbReference>
<dbReference type="EMBL" id="CM001403">
    <property type="protein sequence ID" value="EHQ25504.1"/>
    <property type="molecule type" value="Genomic_DNA"/>
</dbReference>
<dbReference type="InterPro" id="IPR036890">
    <property type="entry name" value="HATPase_C_sf"/>
</dbReference>
<dbReference type="PANTHER" id="PTHR34220">
    <property type="entry name" value="SENSOR HISTIDINE KINASE YPDA"/>
    <property type="match status" value="1"/>
</dbReference>
<reference evidence="3" key="1">
    <citation type="submission" date="2011-09" db="EMBL/GenBank/DDBJ databases">
        <title>The permanent draft genome of Mucilaginibacter paludis DSM 18603.</title>
        <authorList>
            <consortium name="US DOE Joint Genome Institute (JGI-PGF)"/>
            <person name="Lucas S."/>
            <person name="Han J."/>
            <person name="Lapidus A."/>
            <person name="Bruce D."/>
            <person name="Goodwin L."/>
            <person name="Pitluck S."/>
            <person name="Peters L."/>
            <person name="Kyrpides N."/>
            <person name="Mavromatis K."/>
            <person name="Ivanova N."/>
            <person name="Mikhailova N."/>
            <person name="Held B."/>
            <person name="Detter J.C."/>
            <person name="Tapia R."/>
            <person name="Han C."/>
            <person name="Land M."/>
            <person name="Hauser L."/>
            <person name="Markowitz V."/>
            <person name="Cheng J.-F."/>
            <person name="Hugenholtz P."/>
            <person name="Woyke T."/>
            <person name="Wu D."/>
            <person name="Tindall B."/>
            <person name="Brambilla E."/>
            <person name="Klenk H.-P."/>
            <person name="Eisen J.A."/>
        </authorList>
    </citation>
    <scope>NUCLEOTIDE SEQUENCE [LARGE SCALE GENOMIC DNA]</scope>
    <source>
        <strain evidence="3">DSM 18603</strain>
    </source>
</reference>
<evidence type="ECO:0000256" key="1">
    <source>
        <dbReference type="SAM" id="Phobius"/>
    </source>
</evidence>
<dbReference type="Pfam" id="PF06580">
    <property type="entry name" value="His_kinase"/>
    <property type="match status" value="1"/>
</dbReference>
<dbReference type="SUPFAM" id="SSF55874">
    <property type="entry name" value="ATPase domain of HSP90 chaperone/DNA topoisomerase II/histidine kinase"/>
    <property type="match status" value="1"/>
</dbReference>
<dbReference type="STRING" id="714943.Mucpa_1342"/>
<dbReference type="RefSeq" id="WP_008505274.1">
    <property type="nucleotide sequence ID" value="NZ_CM001403.1"/>
</dbReference>
<evidence type="ECO:0000259" key="2">
    <source>
        <dbReference type="Pfam" id="PF06580"/>
    </source>
</evidence>
<gene>
    <name evidence="3" type="ORF">Mucpa_1342</name>
</gene>
<dbReference type="eggNOG" id="COG2972">
    <property type="taxonomic scope" value="Bacteria"/>
</dbReference>
<keyword evidence="3" id="KW-0808">Transferase</keyword>
<keyword evidence="1" id="KW-1133">Transmembrane helix</keyword>